<proteinExistence type="predicted"/>
<feature type="compositionally biased region" description="Polar residues" evidence="1">
    <location>
        <begin position="10"/>
        <end position="22"/>
    </location>
</feature>
<dbReference type="EMBL" id="JBHMBW010000104">
    <property type="protein sequence ID" value="MFB9631310.1"/>
    <property type="molecule type" value="Genomic_DNA"/>
</dbReference>
<sequence length="449" mass="49734">MSGYREETWEQAQPQRPGQPTGQELQLIEEMTAEVRRHRDHLAAVLPRGATLQQIMQDALNCLRDTKDLALVHRPTFVGAMMTCASLGLRPGVPGLGHAWLLPFRNGEENGRLDAKLIIGYQGYKDLAYRHPKVVAVESKVVHAADTFDIDIGENLLTHKPPPLGVPRGPVIGFYALAKIQGPYGTERILTEPMSLAEMEEHRDLYAMHRRWENGRRVVAGTWIRHFIPMGKKTMIRARLVKEIPIALDLATALAVDEGFRTDLNPDADPARVTRHPSDEPPPIDPRTPVREAAVIRPPKRDGGITPDQDRRIARLMRQRGMTKEAALDLVQRTIGERRSARQLSEEQAAKVIAAIEALPIDGAVLTPDREEAEQRIVALFDGLDSLLSAERRVRDLSTLLGRDVRTPADVTHGELGDIADVLTACKGQTAEWDAAVKAAADQRKAGVT</sequence>
<evidence type="ECO:0000313" key="3">
    <source>
        <dbReference type="Proteomes" id="UP001589532"/>
    </source>
</evidence>
<feature type="compositionally biased region" description="Basic and acidic residues" evidence="1">
    <location>
        <begin position="269"/>
        <end position="279"/>
    </location>
</feature>
<feature type="region of interest" description="Disordered" evidence="1">
    <location>
        <begin position="261"/>
        <end position="289"/>
    </location>
</feature>
<accession>A0ABV5SI02</accession>
<dbReference type="InterPro" id="IPR004590">
    <property type="entry name" value="ssDNA_annealing_RecT"/>
</dbReference>
<protein>
    <submittedName>
        <fullName evidence="2">Recombinase RecT</fullName>
    </submittedName>
</protein>
<dbReference type="RefSeq" id="WP_344999878.1">
    <property type="nucleotide sequence ID" value="NZ_BAAAXV010000009.1"/>
</dbReference>
<name>A0ABV5SI02_9ACTN</name>
<keyword evidence="3" id="KW-1185">Reference proteome</keyword>
<dbReference type="NCBIfam" id="TIGR00616">
    <property type="entry name" value="rect"/>
    <property type="match status" value="1"/>
</dbReference>
<reference evidence="2 3" key="1">
    <citation type="submission" date="2024-09" db="EMBL/GenBank/DDBJ databases">
        <authorList>
            <person name="Sun Q."/>
            <person name="Mori K."/>
        </authorList>
    </citation>
    <scope>NUCLEOTIDE SEQUENCE [LARGE SCALE GENOMIC DNA]</scope>
    <source>
        <strain evidence="2 3">JCM 3143</strain>
    </source>
</reference>
<comment type="caution">
    <text evidence="2">The sequence shown here is derived from an EMBL/GenBank/DDBJ whole genome shotgun (WGS) entry which is preliminary data.</text>
</comment>
<evidence type="ECO:0000256" key="1">
    <source>
        <dbReference type="SAM" id="MobiDB-lite"/>
    </source>
</evidence>
<evidence type="ECO:0000313" key="2">
    <source>
        <dbReference type="EMBL" id="MFB9631310.1"/>
    </source>
</evidence>
<dbReference type="InterPro" id="IPR018330">
    <property type="entry name" value="RecT_fam"/>
</dbReference>
<gene>
    <name evidence="2" type="ORF">ACFFSA_50335</name>
</gene>
<dbReference type="Pfam" id="PF03837">
    <property type="entry name" value="RecT"/>
    <property type="match status" value="1"/>
</dbReference>
<dbReference type="Proteomes" id="UP001589532">
    <property type="component" value="Unassembled WGS sequence"/>
</dbReference>
<organism evidence="2 3">
    <name type="scientific">Nonomuraea helvata</name>
    <dbReference type="NCBI Taxonomy" id="37484"/>
    <lineage>
        <taxon>Bacteria</taxon>
        <taxon>Bacillati</taxon>
        <taxon>Actinomycetota</taxon>
        <taxon>Actinomycetes</taxon>
        <taxon>Streptosporangiales</taxon>
        <taxon>Streptosporangiaceae</taxon>
        <taxon>Nonomuraea</taxon>
    </lineage>
</organism>
<feature type="region of interest" description="Disordered" evidence="1">
    <location>
        <begin position="1"/>
        <end position="22"/>
    </location>
</feature>